<accession>X0WQV4</accession>
<organism evidence="2">
    <name type="scientific">marine sediment metagenome</name>
    <dbReference type="NCBI Taxonomy" id="412755"/>
    <lineage>
        <taxon>unclassified sequences</taxon>
        <taxon>metagenomes</taxon>
        <taxon>ecological metagenomes</taxon>
    </lineage>
</organism>
<reference evidence="2" key="1">
    <citation type="journal article" date="2014" name="Front. Microbiol.">
        <title>High frequency of phylogenetically diverse reductive dehalogenase-homologous genes in deep subseafloor sedimentary metagenomes.</title>
        <authorList>
            <person name="Kawai M."/>
            <person name="Futagami T."/>
            <person name="Toyoda A."/>
            <person name="Takaki Y."/>
            <person name="Nishi S."/>
            <person name="Hori S."/>
            <person name="Arai W."/>
            <person name="Tsubouchi T."/>
            <person name="Morono Y."/>
            <person name="Uchiyama I."/>
            <person name="Ito T."/>
            <person name="Fujiyama A."/>
            <person name="Inagaki F."/>
            <person name="Takami H."/>
        </authorList>
    </citation>
    <scope>NUCLEOTIDE SEQUENCE</scope>
    <source>
        <strain evidence="2">Expedition CK06-06</strain>
    </source>
</reference>
<dbReference type="AlphaFoldDB" id="X0WQV4"/>
<keyword evidence="1" id="KW-0472">Membrane</keyword>
<evidence type="ECO:0000256" key="1">
    <source>
        <dbReference type="SAM" id="Phobius"/>
    </source>
</evidence>
<dbReference type="EMBL" id="BARS01042857">
    <property type="protein sequence ID" value="GAG33354.1"/>
    <property type="molecule type" value="Genomic_DNA"/>
</dbReference>
<gene>
    <name evidence="2" type="ORF">S01H1_64966</name>
</gene>
<feature type="transmembrane region" description="Helical" evidence="1">
    <location>
        <begin position="6"/>
        <end position="26"/>
    </location>
</feature>
<proteinExistence type="predicted"/>
<sequence>HAIYQLTYLIMFLGLLILGIPDRSIFKLILVKANMKIAQILNLPRIN</sequence>
<feature type="non-terminal residue" evidence="2">
    <location>
        <position position="1"/>
    </location>
</feature>
<protein>
    <submittedName>
        <fullName evidence="2">Uncharacterized protein</fullName>
    </submittedName>
</protein>
<keyword evidence="1" id="KW-1133">Transmembrane helix</keyword>
<evidence type="ECO:0000313" key="2">
    <source>
        <dbReference type="EMBL" id="GAG33354.1"/>
    </source>
</evidence>
<comment type="caution">
    <text evidence="2">The sequence shown here is derived from an EMBL/GenBank/DDBJ whole genome shotgun (WGS) entry which is preliminary data.</text>
</comment>
<name>X0WQV4_9ZZZZ</name>
<keyword evidence="1" id="KW-0812">Transmembrane</keyword>